<dbReference type="STRING" id="525367.HMPREF0556_11554"/>
<keyword evidence="3 8" id="KW-1003">Cell membrane</keyword>
<feature type="transmembrane region" description="Helical" evidence="10">
    <location>
        <begin position="112"/>
        <end position="132"/>
    </location>
</feature>
<evidence type="ECO:0000256" key="1">
    <source>
        <dbReference type="ARBA" id="ARBA00004651"/>
    </source>
</evidence>
<keyword evidence="4 8" id="KW-0762">Sugar transport</keyword>
<evidence type="ECO:0000256" key="2">
    <source>
        <dbReference type="ARBA" id="ARBA00022448"/>
    </source>
</evidence>
<keyword evidence="13" id="KW-1185">Reference proteome</keyword>
<dbReference type="PROSITE" id="PS51105">
    <property type="entry name" value="PTS_EIIC_TYPE_3"/>
    <property type="match status" value="1"/>
</dbReference>
<feature type="transmembrane region" description="Helical" evidence="10">
    <location>
        <begin position="235"/>
        <end position="254"/>
    </location>
</feature>
<dbReference type="RefSeq" id="WP_003754353.1">
    <property type="nucleotide sequence ID" value="NZ_GL538352.1"/>
</dbReference>
<dbReference type="NCBIfam" id="TIGR00410">
    <property type="entry name" value="lacE"/>
    <property type="match status" value="1"/>
</dbReference>
<dbReference type="EMBL" id="ACCR02000005">
    <property type="protein sequence ID" value="EFI82869.1"/>
    <property type="molecule type" value="Genomic_DNA"/>
</dbReference>
<protein>
    <recommendedName>
        <fullName evidence="8">Permease IIC component</fullName>
    </recommendedName>
</protein>
<dbReference type="GO" id="GO:0005886">
    <property type="term" value="C:plasma membrane"/>
    <property type="evidence" value="ECO:0007669"/>
    <property type="project" value="UniProtKB-SubCell"/>
</dbReference>
<dbReference type="InterPro" id="IPR003352">
    <property type="entry name" value="PTS_EIIC"/>
</dbReference>
<evidence type="ECO:0000256" key="7">
    <source>
        <dbReference type="ARBA" id="ARBA00023136"/>
    </source>
</evidence>
<evidence type="ECO:0000256" key="4">
    <source>
        <dbReference type="ARBA" id="ARBA00022597"/>
    </source>
</evidence>
<keyword evidence="2 8" id="KW-0813">Transport</keyword>
<dbReference type="GO" id="GO:1901264">
    <property type="term" value="P:carbohydrate derivative transport"/>
    <property type="evidence" value="ECO:0007669"/>
    <property type="project" value="TreeGrafter"/>
</dbReference>
<dbReference type="HOGENOM" id="CLU_029688_1_2_9"/>
<gene>
    <name evidence="12" type="ORF">HMPREF0556_11554</name>
</gene>
<dbReference type="AlphaFoldDB" id="D7UZM4"/>
<proteinExistence type="predicted"/>
<organism evidence="12 13">
    <name type="scientific">Listeria grayi DSM 20601</name>
    <dbReference type="NCBI Taxonomy" id="525367"/>
    <lineage>
        <taxon>Bacteria</taxon>
        <taxon>Bacillati</taxon>
        <taxon>Bacillota</taxon>
        <taxon>Bacilli</taxon>
        <taxon>Bacillales</taxon>
        <taxon>Listeriaceae</taxon>
        <taxon>Listeria</taxon>
    </lineage>
</organism>
<evidence type="ECO:0000256" key="5">
    <source>
        <dbReference type="ARBA" id="ARBA00022692"/>
    </source>
</evidence>
<dbReference type="PANTHER" id="PTHR33989">
    <property type="match status" value="1"/>
</dbReference>
<dbReference type="GO" id="GO:0008982">
    <property type="term" value="F:protein-N(PI)-phosphohistidine-sugar phosphotransferase activity"/>
    <property type="evidence" value="ECO:0007669"/>
    <property type="project" value="UniProtKB-UniRule"/>
</dbReference>
<comment type="function">
    <text evidence="8">The phosphoenolpyruvate-dependent sugar phosphotransferase system (PTS), a major carbohydrate active -transport system, catalyzes the phosphorylation of incoming sugar substrates concomitant with their translocation across the cell membrane.</text>
</comment>
<feature type="transmembrane region" description="Helical" evidence="10">
    <location>
        <begin position="191"/>
        <end position="215"/>
    </location>
</feature>
<dbReference type="PIRSF" id="PIRSF006351">
    <property type="entry name" value="PTS_EIIC-Cellobiose"/>
    <property type="match status" value="1"/>
</dbReference>
<feature type="transmembrane region" description="Helical" evidence="10">
    <location>
        <begin position="357"/>
        <end position="386"/>
    </location>
</feature>
<dbReference type="Proteomes" id="UP000010119">
    <property type="component" value="Unassembled WGS sequence"/>
</dbReference>
<evidence type="ECO:0000313" key="13">
    <source>
        <dbReference type="Proteomes" id="UP000010119"/>
    </source>
</evidence>
<keyword evidence="6 10" id="KW-1133">Transmembrane helix</keyword>
<dbReference type="InterPro" id="IPR051088">
    <property type="entry name" value="PTS_Sugar-EIIC/EIIB"/>
</dbReference>
<feature type="transmembrane region" description="Helical" evidence="10">
    <location>
        <begin position="152"/>
        <end position="170"/>
    </location>
</feature>
<evidence type="ECO:0000256" key="6">
    <source>
        <dbReference type="ARBA" id="ARBA00022989"/>
    </source>
</evidence>
<feature type="transmembrane region" description="Helical" evidence="10">
    <location>
        <begin position="298"/>
        <end position="318"/>
    </location>
</feature>
<reference evidence="12" key="1">
    <citation type="submission" date="2010-06" db="EMBL/GenBank/DDBJ databases">
        <authorList>
            <person name="Muzny D."/>
            <person name="Qin X."/>
            <person name="Buhay C."/>
            <person name="Dugan-Rocha S."/>
            <person name="Ding Y."/>
            <person name="Chen G."/>
            <person name="Hawes A."/>
            <person name="Holder M."/>
            <person name="Jhangiani S."/>
            <person name="Johnson A."/>
            <person name="Khan Z."/>
            <person name="Li Z."/>
            <person name="Liu W."/>
            <person name="Liu X."/>
            <person name="Perez L."/>
            <person name="Shen H."/>
            <person name="Wang Q."/>
            <person name="Watt J."/>
            <person name="Xi L."/>
            <person name="Xin Y."/>
            <person name="Zhou J."/>
            <person name="Deng J."/>
            <person name="Jiang H."/>
            <person name="Liu Y."/>
            <person name="Qu J."/>
            <person name="Song X.-Z."/>
            <person name="Zhang L."/>
            <person name="Villasana D."/>
            <person name="Johnson A."/>
            <person name="Liu J."/>
            <person name="Liyanage D."/>
            <person name="Lorensuhewa L."/>
            <person name="Robinson T."/>
            <person name="Song A."/>
            <person name="Song B.-B."/>
            <person name="Dinh H."/>
            <person name="Thornton R."/>
            <person name="Coyle M."/>
            <person name="Francisco L."/>
            <person name="Jackson L."/>
            <person name="Javaid M."/>
            <person name="Korchina V."/>
            <person name="Kovar C."/>
            <person name="Mata R."/>
            <person name="Mathew T."/>
            <person name="Ngo R."/>
            <person name="Nguyen L."/>
            <person name="Nguyen N."/>
            <person name="Okwuonu G."/>
            <person name="Ongeri F."/>
            <person name="Pham C."/>
            <person name="Simmons D."/>
            <person name="Wilczek-Boney K."/>
            <person name="Hale W."/>
            <person name="Jakkamsetti A."/>
            <person name="Pham P."/>
            <person name="Ruth R."/>
            <person name="San Lucas F."/>
            <person name="Warren J."/>
            <person name="Zhang J."/>
            <person name="Zhao Z."/>
            <person name="Zhou C."/>
            <person name="Zhu D."/>
            <person name="Lee S."/>
            <person name="Bess C."/>
            <person name="Blankenburg K."/>
            <person name="Forbes L."/>
            <person name="Fu Q."/>
            <person name="Gubbala S."/>
            <person name="Hirani K."/>
            <person name="Jayaseelan J.C."/>
            <person name="Lara F."/>
            <person name="Munidasa M."/>
            <person name="Palculict T."/>
            <person name="Patil S."/>
            <person name="Pu L.-L."/>
            <person name="Saada N."/>
            <person name="Tang L."/>
            <person name="Weissenberger G."/>
            <person name="Zhu Y."/>
            <person name="Hemphill L."/>
            <person name="Shang Y."/>
            <person name="Youmans B."/>
            <person name="Ayvaz T."/>
            <person name="Ross M."/>
            <person name="Santibanez J."/>
            <person name="Aqrawi P."/>
            <person name="Gross S."/>
            <person name="Joshi V."/>
            <person name="Fowler G."/>
            <person name="Nazareth L."/>
            <person name="Reid J."/>
            <person name="Worley K."/>
            <person name="Petrosino J."/>
            <person name="Highlander S."/>
            <person name="Gibbs R."/>
        </authorList>
    </citation>
    <scope>NUCLEOTIDE SEQUENCE [LARGE SCALE GENOMIC DNA]</scope>
    <source>
        <strain evidence="12">DSM 20601</strain>
    </source>
</reference>
<evidence type="ECO:0000313" key="12">
    <source>
        <dbReference type="EMBL" id="EFI82869.1"/>
    </source>
</evidence>
<feature type="transmembrane region" description="Helical" evidence="10">
    <location>
        <begin position="34"/>
        <end position="55"/>
    </location>
</feature>
<dbReference type="InterPro" id="IPR004501">
    <property type="entry name" value="PTS_EIIC_3"/>
</dbReference>
<feature type="transmembrane region" description="Helical" evidence="10">
    <location>
        <begin position="79"/>
        <end position="100"/>
    </location>
</feature>
<accession>D7UZM4</accession>
<comment type="caution">
    <text evidence="12">The sequence shown here is derived from an EMBL/GenBank/DDBJ whole genome shotgun (WGS) entry which is preliminary data.</text>
</comment>
<dbReference type="GO" id="GO:0009401">
    <property type="term" value="P:phosphoenolpyruvate-dependent sugar phosphotransferase system"/>
    <property type="evidence" value="ECO:0007669"/>
    <property type="project" value="InterPro"/>
</dbReference>
<dbReference type="Pfam" id="PF02378">
    <property type="entry name" value="PTS_EIIC"/>
    <property type="match status" value="1"/>
</dbReference>
<evidence type="ECO:0000256" key="3">
    <source>
        <dbReference type="ARBA" id="ARBA00022475"/>
    </source>
</evidence>
<feature type="transmembrane region" description="Helical" evidence="10">
    <location>
        <begin position="407"/>
        <end position="428"/>
    </location>
</feature>
<keyword evidence="5 10" id="KW-0812">Transmembrane</keyword>
<dbReference type="PANTHER" id="PTHR33989:SF10">
    <property type="entry name" value="PERMEASE IIC COMPONENT"/>
    <property type="match status" value="1"/>
</dbReference>
<evidence type="ECO:0000256" key="9">
    <source>
        <dbReference type="SAM" id="MobiDB-lite"/>
    </source>
</evidence>
<comment type="subcellular location">
    <subcellularLocation>
        <location evidence="1">Cell membrane</location>
        <topology evidence="1">Multi-pass membrane protein</topology>
    </subcellularLocation>
</comment>
<evidence type="ECO:0000256" key="10">
    <source>
        <dbReference type="SAM" id="Phobius"/>
    </source>
</evidence>
<evidence type="ECO:0000259" key="11">
    <source>
        <dbReference type="PROSITE" id="PS51105"/>
    </source>
</evidence>
<keyword evidence="7 8" id="KW-0472">Membrane</keyword>
<evidence type="ECO:0000256" key="8">
    <source>
        <dbReference type="PIRNR" id="PIRNR006351"/>
    </source>
</evidence>
<feature type="domain" description="PTS EIIC type-3" evidence="11">
    <location>
        <begin position="11"/>
        <end position="424"/>
    </location>
</feature>
<name>D7UZM4_LISGR</name>
<feature type="region of interest" description="Disordered" evidence="9">
    <location>
        <begin position="436"/>
        <end position="456"/>
    </location>
</feature>
<dbReference type="eggNOG" id="COG1455">
    <property type="taxonomic scope" value="Bacteria"/>
</dbReference>
<dbReference type="InterPro" id="IPR004796">
    <property type="entry name" value="PTS_IIC_cello"/>
</dbReference>
<sequence>MHSEKSFSSRFIEALSIFAQKVSNQKHIMAIRDAFAAMIPITIIAAFFLLVNNVLLDPKSGLFKFIPNVEHWLGIGTQIYNGTLGIMALMAAFLIGNFLAKSYGMEGRVEGIIAVAAYVVLIPANVPVTSTAGKAFEASGVLTQDLTSPTGTFLAIIVALISTTLLCKFSQSKRLKISMPESVPPAIAKSFNILIPSFLVLTILGIVEFSAMSIFHMSIPDIIVKVLQTPLVGGFQTLPGILLYVFFAGFLWVFGIHGAFVLGAISGPVLLTSLQQNIDAINAGQTLPNIVTQPFLDAYVYMGGGGTIICLVIAIFIASKRPDHRMITKFGLIPSIFNVSEPLMFGLPVVFNPIYGIPLVIAPLFSTTLAYIATSIGWVAPTYILTPWVTPPLISGYLATGGDIRGSILQVIIIVVGTLIYLPFVIAANRTYTMEPKTQTEKTEQPAEALNLEGGN</sequence>